<name>A0AB35RT19_9ENTR</name>
<accession>A0AB35RT19</accession>
<gene>
    <name evidence="1" type="ORF">R0H02_15735</name>
</gene>
<dbReference type="EMBL" id="JAWJAC010000009">
    <property type="protein sequence ID" value="MDV2863907.1"/>
    <property type="molecule type" value="Genomic_DNA"/>
</dbReference>
<dbReference type="PANTHER" id="PTHR35841:SF1">
    <property type="entry name" value="PHOSPHONATES-BINDING PERIPLASMIC PROTEIN"/>
    <property type="match status" value="1"/>
</dbReference>
<sequence length="263" mass="28471">MSHDIAFPMYDLHRPDTVALLRALTELLAARGIVVKALCPQEALLSHWRSDTLLLSQTCGFPLVTQLPDVQTVGCFHYTAPGCDGFHYRSWLVVREENARQTLADFRGRVVACNAEDSQSGYNALRKMVAPLAQGGAFFSAVILSGSHRQSLAAIGQRRADIAAIDCVSWALLARHEPELLAGLKVMGSTPLAPGLPLITAKQTSASTLAKLQDALHELVSHPRYQVVCDAQLITGFSPIARDAYSPLLAWHDEAAALGVTHL</sequence>
<organism evidence="1 2">
    <name type="scientific">Phytobacter ursingii</name>
    <dbReference type="NCBI Taxonomy" id="1972431"/>
    <lineage>
        <taxon>Bacteria</taxon>
        <taxon>Pseudomonadati</taxon>
        <taxon>Pseudomonadota</taxon>
        <taxon>Gammaproteobacteria</taxon>
        <taxon>Enterobacterales</taxon>
        <taxon>Enterobacteriaceae</taxon>
        <taxon>Phytobacter</taxon>
    </lineage>
</organism>
<dbReference type="Gene3D" id="3.40.190.10">
    <property type="entry name" value="Periplasmic binding protein-like II"/>
    <property type="match status" value="1"/>
</dbReference>
<reference evidence="1 2" key="1">
    <citation type="submission" date="2023-10" db="EMBL/GenBank/DDBJ databases">
        <title>Phytobacter spp. The emergence of a new genus of hospital-origin enterobacteria encoding carbapenemases in Argentina.</title>
        <authorList>
            <person name="Vay C."/>
            <person name="Almuzara M."/>
            <person name="Traglia G.M."/>
            <person name="Campos J."/>
        </authorList>
    </citation>
    <scope>NUCLEOTIDE SEQUENCE [LARGE SCALE GENOMIC DNA]</scope>
    <source>
        <strain evidence="1 2">CVMA36</strain>
    </source>
</reference>
<dbReference type="SUPFAM" id="SSF53850">
    <property type="entry name" value="Periplasmic binding protein-like II"/>
    <property type="match status" value="1"/>
</dbReference>
<proteinExistence type="predicted"/>
<dbReference type="PANTHER" id="PTHR35841">
    <property type="entry name" value="PHOSPHONATES-BINDING PERIPLASMIC PROTEIN"/>
    <property type="match status" value="1"/>
</dbReference>
<keyword evidence="2" id="KW-1185">Reference proteome</keyword>
<dbReference type="AlphaFoldDB" id="A0AB35RT19"/>
<evidence type="ECO:0000313" key="1">
    <source>
        <dbReference type="EMBL" id="MDV2863907.1"/>
    </source>
</evidence>
<dbReference type="RefSeq" id="WP_229221481.1">
    <property type="nucleotide sequence ID" value="NZ_JAWJAC010000009.1"/>
</dbReference>
<protein>
    <submittedName>
        <fullName evidence="1">PhnD/SsuA/transferrin family substrate-binding protein</fullName>
    </submittedName>
</protein>
<comment type="caution">
    <text evidence="1">The sequence shown here is derived from an EMBL/GenBank/DDBJ whole genome shotgun (WGS) entry which is preliminary data.</text>
</comment>
<dbReference type="Pfam" id="PF12974">
    <property type="entry name" value="Phosphonate-bd"/>
    <property type="match status" value="1"/>
</dbReference>
<evidence type="ECO:0000313" key="2">
    <source>
        <dbReference type="Proteomes" id="UP001286589"/>
    </source>
</evidence>
<dbReference type="Proteomes" id="UP001286589">
    <property type="component" value="Unassembled WGS sequence"/>
</dbReference>